<dbReference type="GO" id="GO:0016805">
    <property type="term" value="F:dipeptidase activity"/>
    <property type="evidence" value="ECO:0007669"/>
    <property type="project" value="TreeGrafter"/>
</dbReference>
<reference evidence="2" key="1">
    <citation type="submission" date="2018-05" db="EMBL/GenBank/DDBJ databases">
        <authorList>
            <person name="Lanie J.A."/>
            <person name="Ng W.-L."/>
            <person name="Kazmierczak K.M."/>
            <person name="Andrzejewski T.M."/>
            <person name="Davidsen T.M."/>
            <person name="Wayne K.J."/>
            <person name="Tettelin H."/>
            <person name="Glass J.I."/>
            <person name="Rusch D."/>
            <person name="Podicherti R."/>
            <person name="Tsui H.-C.T."/>
            <person name="Winkler M.E."/>
        </authorList>
    </citation>
    <scope>NUCLEOTIDE SEQUENCE</scope>
</reference>
<dbReference type="SUPFAM" id="SSF53187">
    <property type="entry name" value="Zn-dependent exopeptidases"/>
    <property type="match status" value="1"/>
</dbReference>
<dbReference type="GO" id="GO:0005737">
    <property type="term" value="C:cytoplasm"/>
    <property type="evidence" value="ECO:0007669"/>
    <property type="project" value="TreeGrafter"/>
</dbReference>
<sequence length="462" mass="50294">MKKFLPILLLTLSAFTLHSQSVNKLKKELLNSLEQKSSALISVSDKIWEAAEVAFREEKSAEYLIQYAEENGLKVEKGLAGMPTAFTATYGEGKPVIGIIGEFDALPGLSQTSVPYRNELVAGGAGHGCGHNLFGTASLGAAIAIKELIEKGALTGTVKFFGTPAEEKFFGKLWMIREGIFDDSDIIMDWHPGDNTEANVQPSLALVDFMVEFTGQSAHASADPWNARSASDALELYTNGINAYREHVKPSVRMHYHIQDAGQVVNVVPDYSRIWVRVRDITKEGLAPVYDQVRKMAGGAAIMANVDHKVSLISGIHDLLPNRTGGAIMQKNLEALGDIQYSQEEIDFAIEMQKANGKPTLGIDGKIRPLRETLESPGGGSTDVGDVSYNVPVVSLAATTAPKGVPWHSWSVVASSGMSIGHKGMLHAAKALGMTMIDIFKDKKLREEIKKEFDDRIGEYEY</sequence>
<accession>A0A381Q5L6</accession>
<dbReference type="SUPFAM" id="SSF55031">
    <property type="entry name" value="Bacterial exopeptidase dimerisation domain"/>
    <property type="match status" value="1"/>
</dbReference>
<dbReference type="GO" id="GO:0071713">
    <property type="term" value="F:para-aminobenzoyl-glutamate hydrolase activity"/>
    <property type="evidence" value="ECO:0007669"/>
    <property type="project" value="TreeGrafter"/>
</dbReference>
<dbReference type="NCBIfam" id="TIGR01891">
    <property type="entry name" value="amidohydrolases"/>
    <property type="match status" value="1"/>
</dbReference>
<feature type="non-terminal residue" evidence="2">
    <location>
        <position position="462"/>
    </location>
</feature>
<dbReference type="Gene3D" id="3.30.70.360">
    <property type="match status" value="1"/>
</dbReference>
<evidence type="ECO:0000313" key="2">
    <source>
        <dbReference type="EMBL" id="SUZ73639.1"/>
    </source>
</evidence>
<dbReference type="PANTHER" id="PTHR30575:SF0">
    <property type="entry name" value="XAA-ARG DIPEPTIDASE"/>
    <property type="match status" value="1"/>
</dbReference>
<evidence type="ECO:0000259" key="1">
    <source>
        <dbReference type="Pfam" id="PF07687"/>
    </source>
</evidence>
<feature type="non-terminal residue" evidence="2">
    <location>
        <position position="1"/>
    </location>
</feature>
<dbReference type="PANTHER" id="PTHR30575">
    <property type="entry name" value="PEPTIDASE M20"/>
    <property type="match status" value="1"/>
</dbReference>
<dbReference type="Gene3D" id="3.40.630.10">
    <property type="entry name" value="Zn peptidases"/>
    <property type="match status" value="1"/>
</dbReference>
<dbReference type="InterPro" id="IPR002933">
    <property type="entry name" value="Peptidase_M20"/>
</dbReference>
<gene>
    <name evidence="2" type="ORF">METZ01_LOCUS26493</name>
</gene>
<dbReference type="PIRSF" id="PIRSF037227">
    <property type="entry name" value="Aminobenzoyl-glu_utiliz_pB"/>
    <property type="match status" value="1"/>
</dbReference>
<proteinExistence type="predicted"/>
<dbReference type="InterPro" id="IPR052030">
    <property type="entry name" value="Peptidase_M20/M20A_hydrolases"/>
</dbReference>
<dbReference type="Pfam" id="PF01546">
    <property type="entry name" value="Peptidase_M20"/>
    <property type="match status" value="1"/>
</dbReference>
<feature type="domain" description="Peptidase M20 dimerisation" evidence="1">
    <location>
        <begin position="207"/>
        <end position="295"/>
    </location>
</feature>
<dbReference type="EMBL" id="UINC01001184">
    <property type="protein sequence ID" value="SUZ73639.1"/>
    <property type="molecule type" value="Genomic_DNA"/>
</dbReference>
<dbReference type="Pfam" id="PF07687">
    <property type="entry name" value="M20_dimer"/>
    <property type="match status" value="1"/>
</dbReference>
<dbReference type="InterPro" id="IPR017145">
    <property type="entry name" value="Aminobenzoyl-glu_utiliz_pB"/>
</dbReference>
<dbReference type="InterPro" id="IPR017439">
    <property type="entry name" value="Amidohydrolase"/>
</dbReference>
<organism evidence="2">
    <name type="scientific">marine metagenome</name>
    <dbReference type="NCBI Taxonomy" id="408172"/>
    <lineage>
        <taxon>unclassified sequences</taxon>
        <taxon>metagenomes</taxon>
        <taxon>ecological metagenomes</taxon>
    </lineage>
</organism>
<name>A0A381Q5L6_9ZZZZ</name>
<dbReference type="InterPro" id="IPR011650">
    <property type="entry name" value="Peptidase_M20_dimer"/>
</dbReference>
<dbReference type="GO" id="GO:0046657">
    <property type="term" value="P:folic acid catabolic process"/>
    <property type="evidence" value="ECO:0007669"/>
    <property type="project" value="TreeGrafter"/>
</dbReference>
<dbReference type="InterPro" id="IPR036264">
    <property type="entry name" value="Bact_exopeptidase_dim_dom"/>
</dbReference>
<protein>
    <recommendedName>
        <fullName evidence="1">Peptidase M20 dimerisation domain-containing protein</fullName>
    </recommendedName>
</protein>
<dbReference type="AlphaFoldDB" id="A0A381Q5L6"/>